<dbReference type="STRING" id="631454.N177_1388"/>
<dbReference type="NCBIfam" id="TIGR00152">
    <property type="entry name" value="dephospho-CoA kinase"/>
    <property type="match status" value="1"/>
</dbReference>
<evidence type="ECO:0000256" key="3">
    <source>
        <dbReference type="ARBA" id="ARBA00022840"/>
    </source>
</evidence>
<comment type="catalytic activity">
    <reaction evidence="5">
        <text>3'-dephospho-CoA + ATP = ADP + CoA + H(+)</text>
        <dbReference type="Rhea" id="RHEA:18245"/>
        <dbReference type="ChEBI" id="CHEBI:15378"/>
        <dbReference type="ChEBI" id="CHEBI:30616"/>
        <dbReference type="ChEBI" id="CHEBI:57287"/>
        <dbReference type="ChEBI" id="CHEBI:57328"/>
        <dbReference type="ChEBI" id="CHEBI:456216"/>
        <dbReference type="EC" id="2.7.1.24"/>
    </reaction>
</comment>
<evidence type="ECO:0000313" key="7">
    <source>
        <dbReference type="EMBL" id="ESR26053.1"/>
    </source>
</evidence>
<dbReference type="PANTHER" id="PTHR10695:SF46">
    <property type="entry name" value="BIFUNCTIONAL COENZYME A SYNTHASE-RELATED"/>
    <property type="match status" value="1"/>
</dbReference>
<dbReference type="GO" id="GO:0004140">
    <property type="term" value="F:dephospho-CoA kinase activity"/>
    <property type="evidence" value="ECO:0007669"/>
    <property type="project" value="UniProtKB-UniRule"/>
</dbReference>
<keyword evidence="8" id="KW-1185">Reference proteome</keyword>
<comment type="function">
    <text evidence="5">Catalyzes the phosphorylation of the 3'-hydroxyl group of dephosphocoenzyme A to form coenzyme A.</text>
</comment>
<dbReference type="PROSITE" id="PS51219">
    <property type="entry name" value="DPCK"/>
    <property type="match status" value="1"/>
</dbReference>
<accession>V4TJG6</accession>
<gene>
    <name evidence="5" type="primary">coaE</name>
    <name evidence="7" type="ORF">N177_1388</name>
</gene>
<dbReference type="CDD" id="cd02022">
    <property type="entry name" value="DPCK"/>
    <property type="match status" value="1"/>
</dbReference>
<keyword evidence="3 5" id="KW-0067">ATP-binding</keyword>
<evidence type="ECO:0000256" key="2">
    <source>
        <dbReference type="ARBA" id="ARBA00022741"/>
    </source>
</evidence>
<organism evidence="7 8">
    <name type="scientific">Lutibaculum baratangense AMV1</name>
    <dbReference type="NCBI Taxonomy" id="631454"/>
    <lineage>
        <taxon>Bacteria</taxon>
        <taxon>Pseudomonadati</taxon>
        <taxon>Pseudomonadota</taxon>
        <taxon>Alphaproteobacteria</taxon>
        <taxon>Hyphomicrobiales</taxon>
        <taxon>Tepidamorphaceae</taxon>
        <taxon>Lutibaculum</taxon>
    </lineage>
</organism>
<evidence type="ECO:0000256" key="6">
    <source>
        <dbReference type="NCBIfam" id="TIGR00152"/>
    </source>
</evidence>
<dbReference type="EC" id="2.7.1.24" evidence="5 6"/>
<feature type="binding site" evidence="5">
    <location>
        <begin position="14"/>
        <end position="19"/>
    </location>
    <ligand>
        <name>ATP</name>
        <dbReference type="ChEBI" id="CHEBI:30616"/>
    </ligand>
</feature>
<dbReference type="UniPathway" id="UPA00241">
    <property type="reaction ID" value="UER00356"/>
</dbReference>
<keyword evidence="4 5" id="KW-0173">Coenzyme A biosynthesis</keyword>
<dbReference type="EMBL" id="AWXZ01000017">
    <property type="protein sequence ID" value="ESR26053.1"/>
    <property type="molecule type" value="Genomic_DNA"/>
</dbReference>
<dbReference type="PATRIC" id="fig|631454.5.peg.1373"/>
<dbReference type="Proteomes" id="UP000017819">
    <property type="component" value="Unassembled WGS sequence"/>
</dbReference>
<dbReference type="Gene3D" id="3.40.50.300">
    <property type="entry name" value="P-loop containing nucleotide triphosphate hydrolases"/>
    <property type="match status" value="1"/>
</dbReference>
<protein>
    <recommendedName>
        <fullName evidence="5 6">Dephospho-CoA kinase</fullName>
        <ecNumber evidence="5 6">2.7.1.24</ecNumber>
    </recommendedName>
    <alternativeName>
        <fullName evidence="5">Dephosphocoenzyme A kinase</fullName>
    </alternativeName>
</protein>
<evidence type="ECO:0000313" key="8">
    <source>
        <dbReference type="Proteomes" id="UP000017819"/>
    </source>
</evidence>
<comment type="similarity">
    <text evidence="1 5">Belongs to the CoaE family.</text>
</comment>
<dbReference type="SUPFAM" id="SSF52540">
    <property type="entry name" value="P-loop containing nucleoside triphosphate hydrolases"/>
    <property type="match status" value="1"/>
</dbReference>
<dbReference type="HAMAP" id="MF_00376">
    <property type="entry name" value="Dephospho_CoA_kinase"/>
    <property type="match status" value="1"/>
</dbReference>
<comment type="caution">
    <text evidence="7">The sequence shown here is derived from an EMBL/GenBank/DDBJ whole genome shotgun (WGS) entry which is preliminary data.</text>
</comment>
<keyword evidence="2 5" id="KW-0547">Nucleotide-binding</keyword>
<name>V4TJG6_9HYPH</name>
<keyword evidence="5 7" id="KW-0808">Transferase</keyword>
<keyword evidence="5" id="KW-0963">Cytoplasm</keyword>
<dbReference type="InterPro" id="IPR001977">
    <property type="entry name" value="Depp_CoAkinase"/>
</dbReference>
<evidence type="ECO:0000256" key="5">
    <source>
        <dbReference type="HAMAP-Rule" id="MF_00376"/>
    </source>
</evidence>
<proteinExistence type="inferred from homology"/>
<comment type="subcellular location">
    <subcellularLocation>
        <location evidence="5">Cytoplasm</location>
    </subcellularLocation>
</comment>
<dbReference type="GO" id="GO:0005737">
    <property type="term" value="C:cytoplasm"/>
    <property type="evidence" value="ECO:0007669"/>
    <property type="project" value="UniProtKB-SubCell"/>
</dbReference>
<keyword evidence="5 7" id="KW-0418">Kinase</keyword>
<dbReference type="eggNOG" id="COG0237">
    <property type="taxonomic scope" value="Bacteria"/>
</dbReference>
<reference evidence="7 8" key="1">
    <citation type="journal article" date="2014" name="Genome Announc.">
        <title>Draft Genome Sequence of Lutibaculum baratangense Strain AMV1T, Isolated from a Mud Volcano in Andamans, India.</title>
        <authorList>
            <person name="Singh A."/>
            <person name="Sreenivas A."/>
            <person name="Sathyanarayana Reddy G."/>
            <person name="Pinnaka A.K."/>
            <person name="Shivaji S."/>
        </authorList>
    </citation>
    <scope>NUCLEOTIDE SEQUENCE [LARGE SCALE GENOMIC DNA]</scope>
    <source>
        <strain evidence="7 8">AMV1</strain>
    </source>
</reference>
<dbReference type="AlphaFoldDB" id="V4TJG6"/>
<dbReference type="GO" id="GO:0015937">
    <property type="term" value="P:coenzyme A biosynthetic process"/>
    <property type="evidence" value="ECO:0007669"/>
    <property type="project" value="UniProtKB-UniRule"/>
</dbReference>
<dbReference type="InterPro" id="IPR027417">
    <property type="entry name" value="P-loop_NTPase"/>
</dbReference>
<dbReference type="Pfam" id="PF01121">
    <property type="entry name" value="CoaE"/>
    <property type="match status" value="1"/>
</dbReference>
<evidence type="ECO:0000256" key="1">
    <source>
        <dbReference type="ARBA" id="ARBA00009018"/>
    </source>
</evidence>
<dbReference type="PANTHER" id="PTHR10695">
    <property type="entry name" value="DEPHOSPHO-COA KINASE-RELATED"/>
    <property type="match status" value="1"/>
</dbReference>
<evidence type="ECO:0000256" key="4">
    <source>
        <dbReference type="ARBA" id="ARBA00022993"/>
    </source>
</evidence>
<comment type="pathway">
    <text evidence="5">Cofactor biosynthesis; coenzyme A biosynthesis; CoA from (R)-pantothenate: step 5/5.</text>
</comment>
<sequence length="216" mass="22614">MSAMFVLGLTGSIGMGKSTVAGMFRDLGVPVHDADAEVHRLYGEGGAAVAPVAALHPEAVVDGAVDRRILSSKVVGDETAMRRLETVVHPLVQRAETAFLAEAFSARSGLAILEIPLLLETGADLRCDAVAVVSAPAEVQKARVLARPEMNEAKFMKILSRQIGDGEKRRRAHFVIDTGAALPVTAKQVEDVVLALAGRPGSAYARQMGDGHGAAA</sequence>
<dbReference type="GO" id="GO:0005524">
    <property type="term" value="F:ATP binding"/>
    <property type="evidence" value="ECO:0007669"/>
    <property type="project" value="UniProtKB-UniRule"/>
</dbReference>